<protein>
    <submittedName>
        <fullName evidence="1">Uncharacterized protein</fullName>
    </submittedName>
</protein>
<organism evidence="1">
    <name type="scientific">uncultured Sphingopyxis sp</name>
    <dbReference type="NCBI Taxonomy" id="310581"/>
    <lineage>
        <taxon>Bacteria</taxon>
        <taxon>Pseudomonadati</taxon>
        <taxon>Pseudomonadota</taxon>
        <taxon>Alphaproteobacteria</taxon>
        <taxon>Sphingomonadales</taxon>
        <taxon>Sphingomonadaceae</taxon>
        <taxon>Sphingopyxis</taxon>
        <taxon>environmental samples</taxon>
    </lineage>
</organism>
<proteinExistence type="predicted"/>
<sequence>MAMTTFTLRYAEDGLGLEKRVEFDAGNPAQALLIAQGEAEGRWAELSADGKTICRLGRAGTPAGDYWVIL</sequence>
<accession>A0A1Y5PVU3</accession>
<dbReference type="KEGG" id="sphu:SPPYR_2950"/>
<name>A0A1Y5PVU3_9SPHN</name>
<dbReference type="AlphaFoldDB" id="A0A1Y5PVU3"/>
<reference evidence="1" key="1">
    <citation type="submission" date="2016-03" db="EMBL/GenBank/DDBJ databases">
        <authorList>
            <person name="Ploux O."/>
        </authorList>
    </citation>
    <scope>NUCLEOTIDE SEQUENCE</scope>
    <source>
        <strain evidence="1">UC10</strain>
    </source>
</reference>
<gene>
    <name evidence="1" type="ORF">SPPYR_2950</name>
</gene>
<evidence type="ECO:0000313" key="1">
    <source>
        <dbReference type="EMBL" id="SBV34070.1"/>
    </source>
</evidence>
<dbReference type="EMBL" id="LT598653">
    <property type="protein sequence ID" value="SBV34070.1"/>
    <property type="molecule type" value="Genomic_DNA"/>
</dbReference>